<proteinExistence type="predicted"/>
<gene>
    <name evidence="2" type="ORF">GCU60_17670</name>
</gene>
<name>A0A6L9W801_9ACTN</name>
<dbReference type="AlphaFoldDB" id="A0A6L9W801"/>
<dbReference type="Proteomes" id="UP000479241">
    <property type="component" value="Unassembled WGS sequence"/>
</dbReference>
<dbReference type="RefSeq" id="WP_163207669.1">
    <property type="nucleotide sequence ID" value="NZ_JAAGWG010000035.1"/>
</dbReference>
<feature type="domain" description="Glycosyltransferase 2-like" evidence="1">
    <location>
        <begin position="7"/>
        <end position="133"/>
    </location>
</feature>
<evidence type="ECO:0000313" key="3">
    <source>
        <dbReference type="Proteomes" id="UP000479241"/>
    </source>
</evidence>
<dbReference type="Pfam" id="PF00535">
    <property type="entry name" value="Glycos_transf_2"/>
    <property type="match status" value="1"/>
</dbReference>
<comment type="caution">
    <text evidence="2">The sequence shown here is derived from an EMBL/GenBank/DDBJ whole genome shotgun (WGS) entry which is preliminary data.</text>
</comment>
<dbReference type="Gene3D" id="3.90.550.10">
    <property type="entry name" value="Spore Coat Polysaccharide Biosynthesis Protein SpsA, Chain A"/>
    <property type="match status" value="1"/>
</dbReference>
<organism evidence="2 3">
    <name type="scientific">Blastococcus saxobsidens</name>
    <dbReference type="NCBI Taxonomy" id="138336"/>
    <lineage>
        <taxon>Bacteria</taxon>
        <taxon>Bacillati</taxon>
        <taxon>Actinomycetota</taxon>
        <taxon>Actinomycetes</taxon>
        <taxon>Geodermatophilales</taxon>
        <taxon>Geodermatophilaceae</taxon>
        <taxon>Blastococcus</taxon>
    </lineage>
</organism>
<accession>A0A6L9W801</accession>
<dbReference type="InterPro" id="IPR050834">
    <property type="entry name" value="Glycosyltransf_2"/>
</dbReference>
<dbReference type="PANTHER" id="PTHR43685">
    <property type="entry name" value="GLYCOSYLTRANSFERASE"/>
    <property type="match status" value="1"/>
</dbReference>
<dbReference type="CDD" id="cd00761">
    <property type="entry name" value="Glyco_tranf_GTA_type"/>
    <property type="match status" value="1"/>
</dbReference>
<keyword evidence="2" id="KW-0808">Transferase</keyword>
<evidence type="ECO:0000259" key="1">
    <source>
        <dbReference type="Pfam" id="PF00535"/>
    </source>
</evidence>
<dbReference type="GO" id="GO:0016740">
    <property type="term" value="F:transferase activity"/>
    <property type="evidence" value="ECO:0007669"/>
    <property type="project" value="UniProtKB-KW"/>
</dbReference>
<dbReference type="PANTHER" id="PTHR43685:SF11">
    <property type="entry name" value="GLYCOSYLTRANSFERASE TAGX-RELATED"/>
    <property type="match status" value="1"/>
</dbReference>
<dbReference type="SUPFAM" id="SSF53448">
    <property type="entry name" value="Nucleotide-diphospho-sugar transferases"/>
    <property type="match status" value="1"/>
</dbReference>
<sequence length="451" mass="48457">MTDPLVSILVPTYNGERFLRAALRSALDQSYRSIEVIVGDDASTDRTAAILADVAATDPRVRVVRHETNLGGFGNPARLLELAQGEYVKYLLHDDVLATDCVRELVRGMQATPGASMAFSRRVVIGEDGRPIPGGEFPALLDRPGAIDGRELGDGVLENCNNVIGELTTVLFRREDVDPAELWQVDGRRLAVLGDLALWLRLLARGPAFYTPRALSRFRVHGGQSSKDPRSLARGLRDWPLLIDWATRAGFLADPQQQRRANLKALLMAAVRTGELGGGPEAQAVLEATFLATARLTELNRPDAGDDLRPLTVRAHAGPLYDRFAQELDVWSQPLPVALAALTATTPDAAEATALVAAFREVREAGAADRFLLAVAPELLDAAVPLVEAALAEGDDVDVELVPTDSPSTLLRDAWLAVALRGQTWHGGRAEAVWAVDSSCADAGVRSSVAP</sequence>
<protein>
    <submittedName>
        <fullName evidence="2">Glycosyltransferase family 2 protein</fullName>
    </submittedName>
</protein>
<dbReference type="InterPro" id="IPR029044">
    <property type="entry name" value="Nucleotide-diphossugar_trans"/>
</dbReference>
<dbReference type="EMBL" id="JAAGWG010000035">
    <property type="protein sequence ID" value="NEK87570.1"/>
    <property type="molecule type" value="Genomic_DNA"/>
</dbReference>
<reference evidence="2 3" key="1">
    <citation type="submission" date="2019-12" db="EMBL/GenBank/DDBJ databases">
        <title>the WGS of Blastococcus saxobsidens 67B17.</title>
        <authorList>
            <person name="Jiang Z."/>
        </authorList>
    </citation>
    <scope>NUCLEOTIDE SEQUENCE [LARGE SCALE GENOMIC DNA]</scope>
    <source>
        <strain evidence="2 3">67B17</strain>
    </source>
</reference>
<evidence type="ECO:0000313" key="2">
    <source>
        <dbReference type="EMBL" id="NEK87570.1"/>
    </source>
</evidence>
<dbReference type="InterPro" id="IPR001173">
    <property type="entry name" value="Glyco_trans_2-like"/>
</dbReference>